<feature type="transmembrane region" description="Helical" evidence="9">
    <location>
        <begin position="165"/>
        <end position="185"/>
    </location>
</feature>
<feature type="binding site" evidence="7">
    <location>
        <position position="157"/>
    </location>
    <ligand>
        <name>Mg(2+)</name>
        <dbReference type="ChEBI" id="CHEBI:18420"/>
    </ligand>
</feature>
<protein>
    <submittedName>
        <fullName evidence="10">MraY family glycosyltransferase</fullName>
        <ecNumber evidence="10">2.7.8.-</ecNumber>
    </submittedName>
</protein>
<evidence type="ECO:0000313" key="10">
    <source>
        <dbReference type="EMBL" id="MDY5155251.1"/>
    </source>
</evidence>
<evidence type="ECO:0000256" key="3">
    <source>
        <dbReference type="ARBA" id="ARBA00022679"/>
    </source>
</evidence>
<proteinExistence type="predicted"/>
<feature type="transmembrane region" description="Helical" evidence="9">
    <location>
        <begin position="311"/>
        <end position="333"/>
    </location>
</feature>
<keyword evidence="6 9" id="KW-0472">Membrane</keyword>
<feature type="transmembrane region" description="Helical" evidence="9">
    <location>
        <begin position="81"/>
        <end position="100"/>
    </location>
</feature>
<dbReference type="EMBL" id="JAWNGC010000006">
    <property type="protein sequence ID" value="MDY5155251.1"/>
    <property type="molecule type" value="Genomic_DNA"/>
</dbReference>
<feature type="region of interest" description="Disordered" evidence="8">
    <location>
        <begin position="414"/>
        <end position="440"/>
    </location>
</feature>
<dbReference type="GO" id="GO:0071555">
    <property type="term" value="P:cell wall organization"/>
    <property type="evidence" value="ECO:0007669"/>
    <property type="project" value="TreeGrafter"/>
</dbReference>
<dbReference type="GO" id="GO:0044038">
    <property type="term" value="P:cell wall macromolecule biosynthetic process"/>
    <property type="evidence" value="ECO:0007669"/>
    <property type="project" value="TreeGrafter"/>
</dbReference>
<evidence type="ECO:0000256" key="1">
    <source>
        <dbReference type="ARBA" id="ARBA00004651"/>
    </source>
</evidence>
<evidence type="ECO:0000256" key="4">
    <source>
        <dbReference type="ARBA" id="ARBA00022692"/>
    </source>
</evidence>
<dbReference type="GO" id="GO:0009103">
    <property type="term" value="P:lipopolysaccharide biosynthetic process"/>
    <property type="evidence" value="ECO:0007669"/>
    <property type="project" value="TreeGrafter"/>
</dbReference>
<evidence type="ECO:0000256" key="5">
    <source>
        <dbReference type="ARBA" id="ARBA00022989"/>
    </source>
</evidence>
<evidence type="ECO:0000256" key="9">
    <source>
        <dbReference type="SAM" id="Phobius"/>
    </source>
</evidence>
<dbReference type="PANTHER" id="PTHR22926:SF3">
    <property type="entry name" value="UNDECAPRENYL-PHOSPHATE ALPHA-N-ACETYLGLUCOSAMINYL 1-PHOSPHATE TRANSFERASE"/>
    <property type="match status" value="1"/>
</dbReference>
<dbReference type="GO" id="GO:0005886">
    <property type="term" value="C:plasma membrane"/>
    <property type="evidence" value="ECO:0007669"/>
    <property type="project" value="UniProtKB-SubCell"/>
</dbReference>
<dbReference type="InterPro" id="IPR000715">
    <property type="entry name" value="Glycosyl_transferase_4"/>
</dbReference>
<evidence type="ECO:0000256" key="8">
    <source>
        <dbReference type="SAM" id="MobiDB-lite"/>
    </source>
</evidence>
<keyword evidence="7" id="KW-0460">Magnesium</keyword>
<feature type="transmembrane region" description="Helical" evidence="9">
    <location>
        <begin position="339"/>
        <end position="358"/>
    </location>
</feature>
<keyword evidence="5 9" id="KW-1133">Transmembrane helix</keyword>
<feature type="binding site" evidence="7">
    <location>
        <position position="225"/>
    </location>
    <ligand>
        <name>Mg(2+)</name>
        <dbReference type="ChEBI" id="CHEBI:18420"/>
    </ligand>
</feature>
<keyword evidence="2" id="KW-1003">Cell membrane</keyword>
<sequence length="440" mass="47429">MRVYILVLLLSAALTYFLVPAVLRFALRIGAMTQVRERDVHTVPIPRLGGVAMFLGFTASLLIASNIPYLHRVLGNNSQVWAIWWGAALMCLVGFIDDIWELDWYTKLAGEVLAAGVMAWKGVQFITLPFMGLTVGSARFNIACTVLVVIVIVNAVNFMDGLDGLASGIVAIASIAFFIYSYILTRNATPGDYTSVACAVSAASAGMCIGFLPHNFHPARIFMGDSGALMLGMVIAGAGIQVTGQIDPAATSLGYKLPAYLPLLLSVGIIALPIVDFLWATFRRLRRGQSPFHADAGHLHHRLLRLGHSHVGTVLILHMWAAVFSFSCILLVVWPAKKVVWVALGSAAIASVVTFRMFGAGRRKARVTQGERIPSKDATDNVEVTLSSTRVDPIAPHSNSELATQGRLSATTNSLYDDVSPKSVGSPPISFHDDEKRGQS</sequence>
<gene>
    <name evidence="10" type="ORF">R6G80_05865</name>
</gene>
<keyword evidence="4 9" id="KW-0812">Transmembrane</keyword>
<dbReference type="GO" id="GO:0046872">
    <property type="term" value="F:metal ion binding"/>
    <property type="evidence" value="ECO:0007669"/>
    <property type="project" value="UniProtKB-KW"/>
</dbReference>
<feature type="transmembrane region" description="Helical" evidence="9">
    <location>
        <begin position="219"/>
        <end position="240"/>
    </location>
</feature>
<evidence type="ECO:0000256" key="2">
    <source>
        <dbReference type="ARBA" id="ARBA00022475"/>
    </source>
</evidence>
<reference evidence="10" key="1">
    <citation type="submission" date="2023-10" db="EMBL/GenBank/DDBJ databases">
        <title>Whole Genome based description of the genera Actinobaculum and Actinotignum reveals a complex phylogenetic relationship within the species included in the genus Actinotignum.</title>
        <authorList>
            <person name="Jensen C.S."/>
            <person name="Dargis R."/>
            <person name="Kemp M."/>
            <person name="Christensen J.J."/>
        </authorList>
    </citation>
    <scope>NUCLEOTIDE SEQUENCE</scope>
    <source>
        <strain evidence="10">SLA_B511</strain>
    </source>
</reference>
<keyword evidence="3 10" id="KW-0808">Transferase</keyword>
<feature type="transmembrane region" description="Helical" evidence="9">
    <location>
        <begin position="260"/>
        <end position="282"/>
    </location>
</feature>
<comment type="caution">
    <text evidence="10">The sequence shown here is derived from an EMBL/GenBank/DDBJ whole genome shotgun (WGS) entry which is preliminary data.</text>
</comment>
<organism evidence="10 11">
    <name type="scientific">Actinotignum urinale</name>
    <dbReference type="NCBI Taxonomy" id="190146"/>
    <lineage>
        <taxon>Bacteria</taxon>
        <taxon>Bacillati</taxon>
        <taxon>Actinomycetota</taxon>
        <taxon>Actinomycetes</taxon>
        <taxon>Actinomycetales</taxon>
        <taxon>Actinomycetaceae</taxon>
        <taxon>Actinotignum</taxon>
    </lineage>
</organism>
<feature type="transmembrane region" description="Helical" evidence="9">
    <location>
        <begin position="48"/>
        <end position="69"/>
    </location>
</feature>
<dbReference type="EC" id="2.7.8.-" evidence="10"/>
<dbReference type="AlphaFoldDB" id="A0AAW9HNM0"/>
<name>A0AAW9HNM0_9ACTO</name>
<feature type="compositionally biased region" description="Basic and acidic residues" evidence="8">
    <location>
        <begin position="431"/>
        <end position="440"/>
    </location>
</feature>
<feature type="transmembrane region" description="Helical" evidence="9">
    <location>
        <begin position="138"/>
        <end position="158"/>
    </location>
</feature>
<accession>A0AAW9HNM0</accession>
<dbReference type="Proteomes" id="UP001281731">
    <property type="component" value="Unassembled WGS sequence"/>
</dbReference>
<dbReference type="RefSeq" id="WP_320756611.1">
    <property type="nucleotide sequence ID" value="NZ_JAWNGC010000006.1"/>
</dbReference>
<comment type="cofactor">
    <cofactor evidence="7">
        <name>Mg(2+)</name>
        <dbReference type="ChEBI" id="CHEBI:18420"/>
    </cofactor>
</comment>
<feature type="transmembrane region" description="Helical" evidence="9">
    <location>
        <begin position="6"/>
        <end position="27"/>
    </location>
</feature>
<dbReference type="PANTHER" id="PTHR22926">
    <property type="entry name" value="PHOSPHO-N-ACETYLMURAMOYL-PENTAPEPTIDE-TRANSFERASE"/>
    <property type="match status" value="1"/>
</dbReference>
<dbReference type="CDD" id="cd06853">
    <property type="entry name" value="GT_WecA_like"/>
    <property type="match status" value="1"/>
</dbReference>
<evidence type="ECO:0000256" key="6">
    <source>
        <dbReference type="ARBA" id="ARBA00023136"/>
    </source>
</evidence>
<evidence type="ECO:0000256" key="7">
    <source>
        <dbReference type="PIRSR" id="PIRSR600715-1"/>
    </source>
</evidence>
<feature type="transmembrane region" description="Helical" evidence="9">
    <location>
        <begin position="191"/>
        <end position="212"/>
    </location>
</feature>
<dbReference type="GO" id="GO:0016780">
    <property type="term" value="F:phosphotransferase activity, for other substituted phosphate groups"/>
    <property type="evidence" value="ECO:0007669"/>
    <property type="project" value="InterPro"/>
</dbReference>
<keyword evidence="7" id="KW-0479">Metal-binding</keyword>
<feature type="transmembrane region" description="Helical" evidence="9">
    <location>
        <begin position="112"/>
        <end position="132"/>
    </location>
</feature>
<comment type="subcellular location">
    <subcellularLocation>
        <location evidence="1">Cell membrane</location>
        <topology evidence="1">Multi-pass membrane protein</topology>
    </subcellularLocation>
</comment>
<dbReference type="Pfam" id="PF00953">
    <property type="entry name" value="Glycos_transf_4"/>
    <property type="match status" value="1"/>
</dbReference>
<evidence type="ECO:0000313" key="11">
    <source>
        <dbReference type="Proteomes" id="UP001281731"/>
    </source>
</evidence>